<evidence type="ECO:0000313" key="2">
    <source>
        <dbReference type="EMBL" id="MEB8337564.1"/>
    </source>
</evidence>
<keyword evidence="1" id="KW-0472">Membrane</keyword>
<keyword evidence="1" id="KW-1133">Transmembrane helix</keyword>
<dbReference type="RefSeq" id="WP_326015237.1">
    <property type="nucleotide sequence ID" value="NZ_JAOZYC010000057.1"/>
</dbReference>
<evidence type="ECO:0000313" key="3">
    <source>
        <dbReference type="Proteomes" id="UP001354931"/>
    </source>
</evidence>
<evidence type="ECO:0000256" key="1">
    <source>
        <dbReference type="SAM" id="Phobius"/>
    </source>
</evidence>
<comment type="caution">
    <text evidence="2">The sequence shown here is derived from an EMBL/GenBank/DDBJ whole genome shotgun (WGS) entry which is preliminary data.</text>
</comment>
<protein>
    <recommendedName>
        <fullName evidence="4">Alkaline shock response membrane anchor protein AmaP</fullName>
    </recommendedName>
</protein>
<dbReference type="Proteomes" id="UP001354931">
    <property type="component" value="Unassembled WGS sequence"/>
</dbReference>
<dbReference type="EMBL" id="JAOZYC010000057">
    <property type="protein sequence ID" value="MEB8337564.1"/>
    <property type="molecule type" value="Genomic_DNA"/>
</dbReference>
<reference evidence="2 3" key="1">
    <citation type="submission" date="2022-10" db="EMBL/GenBank/DDBJ databases">
        <authorList>
            <person name="Xie J."/>
            <person name="Shen N."/>
        </authorList>
    </citation>
    <scope>NUCLEOTIDE SEQUENCE [LARGE SCALE GENOMIC DNA]</scope>
    <source>
        <strain evidence="2 3">YIM65594</strain>
    </source>
</reference>
<evidence type="ECO:0008006" key="4">
    <source>
        <dbReference type="Google" id="ProtNLM"/>
    </source>
</evidence>
<proteinExistence type="predicted"/>
<name>A0ABU6F120_9ACTN</name>
<accession>A0ABU6F120</accession>
<gene>
    <name evidence="2" type="ORF">OKJ99_08560</name>
</gene>
<organism evidence="2 3">
    <name type="scientific">Streptomyces endophyticus</name>
    <dbReference type="NCBI Taxonomy" id="714166"/>
    <lineage>
        <taxon>Bacteria</taxon>
        <taxon>Bacillati</taxon>
        <taxon>Actinomycetota</taxon>
        <taxon>Actinomycetes</taxon>
        <taxon>Kitasatosporales</taxon>
        <taxon>Streptomycetaceae</taxon>
        <taxon>Streptomyces</taxon>
    </lineage>
</organism>
<sequence length="195" mass="21621">MPRSRTLLNRIALALCGLVAVAVGGWLCSGRTSWRSTVPERWSALGAHTPLVPAERLASLRGQEWWTPTVMAAAAAATVLLAWWGARQLRTGSRRLVALPTSRSHLRTRALEDTLAALVEDVDGVAHCRSRVRGGTRTDRLDAVLRVRLHHDTTPSTVLPPLTRIASDTGDALDPYRFHMHIRFSARSHRRPHVR</sequence>
<feature type="transmembrane region" description="Helical" evidence="1">
    <location>
        <begin position="65"/>
        <end position="86"/>
    </location>
</feature>
<keyword evidence="1" id="KW-0812">Transmembrane</keyword>
<keyword evidence="3" id="KW-1185">Reference proteome</keyword>